<sequence length="123" mass="13907">MKNLIQLLIVINLFITNIVLASGGISGGGIANIPQGQDREKYHLGKAIFNQEVSLEKQTNANVNTTDQEERLENLQGSLPNTEKRRVNLPDFSGKLTEEQLQALEYFIQVRFNIKLPEKKKDK</sequence>
<keyword evidence="2" id="KW-1185">Reference proteome</keyword>
<evidence type="ECO:0000313" key="2">
    <source>
        <dbReference type="Proteomes" id="UP000297567"/>
    </source>
</evidence>
<proteinExistence type="predicted"/>
<reference evidence="1" key="1">
    <citation type="journal article" date="2019" name="PLoS Negl. Trop. Dis.">
        <title>Revisiting the worldwide diversity of Leptospira species in the environment.</title>
        <authorList>
            <person name="Vincent A.T."/>
            <person name="Schiettekatte O."/>
            <person name="Bourhy P."/>
            <person name="Veyrier F.J."/>
            <person name="Picardeau M."/>
        </authorList>
    </citation>
    <scope>NUCLEOTIDE SEQUENCE [LARGE SCALE GENOMIC DNA]</scope>
    <source>
        <strain evidence="1">201702451</strain>
    </source>
</reference>
<name>A0A4Z1A716_9LEPT</name>
<dbReference type="AlphaFoldDB" id="A0A4Z1A716"/>
<gene>
    <name evidence="1" type="ORF">EHQ62_08650</name>
</gene>
<evidence type="ECO:0000313" key="1">
    <source>
        <dbReference type="EMBL" id="TGL67462.1"/>
    </source>
</evidence>
<dbReference type="EMBL" id="RQGH01000023">
    <property type="protein sequence ID" value="TGL67462.1"/>
    <property type="molecule type" value="Genomic_DNA"/>
</dbReference>
<organism evidence="1 2">
    <name type="scientific">Leptospira jelokensis</name>
    <dbReference type="NCBI Taxonomy" id="2484931"/>
    <lineage>
        <taxon>Bacteria</taxon>
        <taxon>Pseudomonadati</taxon>
        <taxon>Spirochaetota</taxon>
        <taxon>Spirochaetia</taxon>
        <taxon>Leptospirales</taxon>
        <taxon>Leptospiraceae</taxon>
        <taxon>Leptospira</taxon>
    </lineage>
</organism>
<dbReference type="RefSeq" id="WP_135641923.1">
    <property type="nucleotide sequence ID" value="NZ_RQGH01000023.1"/>
</dbReference>
<accession>A0A4Z1A716</accession>
<protein>
    <submittedName>
        <fullName evidence="1">Uncharacterized protein</fullName>
    </submittedName>
</protein>
<dbReference type="Proteomes" id="UP000297567">
    <property type="component" value="Unassembled WGS sequence"/>
</dbReference>
<comment type="caution">
    <text evidence="1">The sequence shown here is derived from an EMBL/GenBank/DDBJ whole genome shotgun (WGS) entry which is preliminary data.</text>
</comment>